<dbReference type="EMBL" id="JAYGIE010000114">
    <property type="protein sequence ID" value="MEA5480243.1"/>
    <property type="molecule type" value="Genomic_DNA"/>
</dbReference>
<evidence type="ECO:0000259" key="1">
    <source>
        <dbReference type="PROSITE" id="PS51186"/>
    </source>
</evidence>
<dbReference type="SUPFAM" id="SSF55729">
    <property type="entry name" value="Acyl-CoA N-acyltransferases (Nat)"/>
    <property type="match status" value="1"/>
</dbReference>
<feature type="domain" description="N-acetyltransferase" evidence="1">
    <location>
        <begin position="30"/>
        <end position="181"/>
    </location>
</feature>
<evidence type="ECO:0000313" key="2">
    <source>
        <dbReference type="EMBL" id="MEA5480243.1"/>
    </source>
</evidence>
<gene>
    <name evidence="2" type="ORF">VB774_21640</name>
</gene>
<dbReference type="CDD" id="cd04301">
    <property type="entry name" value="NAT_SF"/>
    <property type="match status" value="1"/>
</dbReference>
<sequence>MKEEEIPDKNIFMMCEALNRNALTELSTNYSIRSCRPDELDIWKAMPFDDADLAKSYEGFMSDYFVTTYSGKEELFFAETLFVCDRQDKPIATCLGWKAYNEFNTIQWFKVLKEYEGQGIGRALLSIIMQKLKMRDYPVYLHTQPSSFRAIKLYSDFGFSLLLGDNFGIRKNDLDECLPILEEFMPKEYFQRLRISPAPKEFEDTVNKYDTNQF</sequence>
<dbReference type="RefSeq" id="WP_323263293.1">
    <property type="nucleotide sequence ID" value="NZ_JAYGIE010000114.1"/>
</dbReference>
<proteinExistence type="predicted"/>
<comment type="caution">
    <text evidence="2">The sequence shown here is derived from an EMBL/GenBank/DDBJ whole genome shotgun (WGS) entry which is preliminary data.</text>
</comment>
<dbReference type="Proteomes" id="UP001301388">
    <property type="component" value="Unassembled WGS sequence"/>
</dbReference>
<dbReference type="PROSITE" id="PS51186">
    <property type="entry name" value="GNAT"/>
    <property type="match status" value="1"/>
</dbReference>
<dbReference type="Pfam" id="PF00583">
    <property type="entry name" value="Acetyltransf_1"/>
    <property type="match status" value="1"/>
</dbReference>
<protein>
    <submittedName>
        <fullName evidence="2">GNAT family N-acetyltransferase</fullName>
    </submittedName>
</protein>
<name>A0ABU5TQJ0_9CYAN</name>
<evidence type="ECO:0000313" key="3">
    <source>
        <dbReference type="Proteomes" id="UP001301388"/>
    </source>
</evidence>
<reference evidence="2 3" key="1">
    <citation type="submission" date="2023-12" db="EMBL/GenBank/DDBJ databases">
        <title>Baltic Sea Cyanobacteria.</title>
        <authorList>
            <person name="Delbaje E."/>
            <person name="Fewer D.P."/>
            <person name="Shishido T.K."/>
        </authorList>
    </citation>
    <scope>NUCLEOTIDE SEQUENCE [LARGE SCALE GENOMIC DNA]</scope>
    <source>
        <strain evidence="2 3">UHCC 0370</strain>
    </source>
</reference>
<keyword evidence="3" id="KW-1185">Reference proteome</keyword>
<accession>A0ABU5TQJ0</accession>
<dbReference type="Gene3D" id="3.40.630.30">
    <property type="match status" value="1"/>
</dbReference>
<organism evidence="2 3">
    <name type="scientific">Pseudanabaena galeata UHCC 0370</name>
    <dbReference type="NCBI Taxonomy" id="3110310"/>
    <lineage>
        <taxon>Bacteria</taxon>
        <taxon>Bacillati</taxon>
        <taxon>Cyanobacteriota</taxon>
        <taxon>Cyanophyceae</taxon>
        <taxon>Pseudanabaenales</taxon>
        <taxon>Pseudanabaenaceae</taxon>
        <taxon>Pseudanabaena</taxon>
    </lineage>
</organism>
<dbReference type="InterPro" id="IPR000182">
    <property type="entry name" value="GNAT_dom"/>
</dbReference>
<dbReference type="InterPro" id="IPR016181">
    <property type="entry name" value="Acyl_CoA_acyltransferase"/>
</dbReference>